<dbReference type="PANTHER" id="PTHR24343:SF572">
    <property type="entry name" value="FATTY ACYL-COA SYNTHETASE AND RNA PROCESSING-ASSOCIATED KINASE 1-RELATED"/>
    <property type="match status" value="1"/>
</dbReference>
<feature type="domain" description="Protein kinase" evidence="11">
    <location>
        <begin position="456"/>
        <end position="917"/>
    </location>
</feature>
<dbReference type="SUPFAM" id="SSF56112">
    <property type="entry name" value="Protein kinase-like (PK-like)"/>
    <property type="match status" value="1"/>
</dbReference>
<feature type="binding site" evidence="9">
    <location>
        <position position="485"/>
    </location>
    <ligand>
        <name>ATP</name>
        <dbReference type="ChEBI" id="CHEBI:30616"/>
    </ligand>
</feature>
<feature type="region of interest" description="Disordered" evidence="10">
    <location>
        <begin position="691"/>
        <end position="738"/>
    </location>
</feature>
<name>A0ABN8VG10_SACEU</name>
<dbReference type="Proteomes" id="UP001152964">
    <property type="component" value="Chromosome 11"/>
</dbReference>
<gene>
    <name evidence="12" type="primary">U6500K00610</name>
    <name evidence="12" type="ORF">SEUBUCD650_0K00610</name>
</gene>
<dbReference type="PROSITE" id="PS00108">
    <property type="entry name" value="PROTEIN_KINASE_ST"/>
    <property type="match status" value="1"/>
</dbReference>
<keyword evidence="6 9" id="KW-0067">ATP-binding</keyword>
<keyword evidence="5" id="KW-0418">Kinase</keyword>
<feature type="region of interest" description="Disordered" evidence="10">
    <location>
        <begin position="771"/>
        <end position="823"/>
    </location>
</feature>
<evidence type="ECO:0000313" key="12">
    <source>
        <dbReference type="EMBL" id="CAI1533107.1"/>
    </source>
</evidence>
<keyword evidence="3" id="KW-0808">Transferase</keyword>
<dbReference type="SMART" id="SM00220">
    <property type="entry name" value="S_TKc"/>
    <property type="match status" value="1"/>
</dbReference>
<dbReference type="Pfam" id="PF00069">
    <property type="entry name" value="Pkinase"/>
    <property type="match status" value="1"/>
</dbReference>
<proteinExistence type="predicted"/>
<dbReference type="InterPro" id="IPR011009">
    <property type="entry name" value="Kinase-like_dom_sf"/>
</dbReference>
<feature type="compositionally biased region" description="Low complexity" evidence="10">
    <location>
        <begin position="376"/>
        <end position="403"/>
    </location>
</feature>
<accession>A0ABN8VG10</accession>
<dbReference type="InterPro" id="IPR008271">
    <property type="entry name" value="Ser/Thr_kinase_AS"/>
</dbReference>
<feature type="region of interest" description="Disordered" evidence="10">
    <location>
        <begin position="626"/>
        <end position="649"/>
    </location>
</feature>
<comment type="catalytic activity">
    <reaction evidence="8">
        <text>L-seryl-[protein] + ATP = O-phospho-L-seryl-[protein] + ADP + H(+)</text>
        <dbReference type="Rhea" id="RHEA:17989"/>
        <dbReference type="Rhea" id="RHEA-COMP:9863"/>
        <dbReference type="Rhea" id="RHEA-COMP:11604"/>
        <dbReference type="ChEBI" id="CHEBI:15378"/>
        <dbReference type="ChEBI" id="CHEBI:29999"/>
        <dbReference type="ChEBI" id="CHEBI:30616"/>
        <dbReference type="ChEBI" id="CHEBI:83421"/>
        <dbReference type="ChEBI" id="CHEBI:456216"/>
        <dbReference type="EC" id="2.7.11.1"/>
    </reaction>
</comment>
<sequence>MYTSQRQLRQNESPISSPSRSSQPSSGTPSPLSGSPASNHSYGRDMRGMVGIDIPANEAAPERVKSSDTLYFRPKKIYQMEHEHPSRSTLVQLHSKPHPDDFASSYKNANADAGRGGVESGKSCGKQPLHTMGAEYVPDLDFTKLVDDWQKSSDDFYEFRNSATPQVEIKNDSKGNYELWNSPEAILGRHQLRRDSFSQGNSDSMSPEGSLLSRDLYSNVKPIPLPRNSQPIFTPLSNLEAERRSSYTTSSNNNSITQSNKLPFAKLKYSLPIQGTTVPASFDSNVSSLNFLPTTTLSTLSELQLSPNAMVDLIQKLPRNFLNLPYSQRKKVMIEYAPHQDYKALMSLVKKFMLTSSKSNFSLTGFVNNAPATEVTTTNSNNNFQNASRNQSNNGNDNNANARPPQRSRHGSIASQFLSSFSPSMTSIANMNTNSLSGCASGSVRPDDKGMEILGHRLGKIIGFGAWGIIRECFDIETGVGRVIKIVKFKGHAKIKRQVLREVAIWRTLKHNRILPLLDWRLDENYAMYCLTERINEGTLYDLVISWDESKRSKISFAERCKMTIFLILQLLSALKYMHSKKIVHGDIKLENCLLQKGHKKSEWKVILCDFGMSCHFDDKHPYRNDTKDKSINSSKRSRNESGEETSLVKYPTTNFLPDELTNDFDVNEDLKYQFKNRKYDSYTPKKVASSSSYSLKPLNSPSSSSSNLFHKPASQPQPQHRYPFHGRHNTTVFPNLGPEPSKYIGSLPYASPELLKYSDTRRSKSVDLHIYDSPDSSQSEISAASLSSSNSSSTSSTGNASMNTKPGVAKNSPSSSLIDEPCNTSPLGPASDIWALGVMLYTILVGKLPFNHEFEPRLRSLIKSGEFDRISLAQVCKYDKKSTEETMFQGLYDTVIGCLTIDLDKRWSLERIEEVFQNEIKLNESIYDDNDL</sequence>
<evidence type="ECO:0000256" key="10">
    <source>
        <dbReference type="SAM" id="MobiDB-lite"/>
    </source>
</evidence>
<feature type="compositionally biased region" description="Low complexity" evidence="10">
    <location>
        <begin position="691"/>
        <end position="709"/>
    </location>
</feature>
<keyword evidence="4 9" id="KW-0547">Nucleotide-binding</keyword>
<reference evidence="12" key="1">
    <citation type="submission" date="2022-08" db="EMBL/GenBank/DDBJ databases">
        <authorList>
            <person name="Byrne P K."/>
        </authorList>
    </citation>
    <scope>NUCLEOTIDE SEQUENCE</scope>
    <source>
        <strain evidence="12">UCD650</strain>
    </source>
</reference>
<evidence type="ECO:0000256" key="2">
    <source>
        <dbReference type="ARBA" id="ARBA00022527"/>
    </source>
</evidence>
<evidence type="ECO:0000256" key="7">
    <source>
        <dbReference type="ARBA" id="ARBA00047899"/>
    </source>
</evidence>
<comment type="catalytic activity">
    <reaction evidence="7">
        <text>L-threonyl-[protein] + ATP = O-phospho-L-threonyl-[protein] + ADP + H(+)</text>
        <dbReference type="Rhea" id="RHEA:46608"/>
        <dbReference type="Rhea" id="RHEA-COMP:11060"/>
        <dbReference type="Rhea" id="RHEA-COMP:11605"/>
        <dbReference type="ChEBI" id="CHEBI:15378"/>
        <dbReference type="ChEBI" id="CHEBI:30013"/>
        <dbReference type="ChEBI" id="CHEBI:30616"/>
        <dbReference type="ChEBI" id="CHEBI:61977"/>
        <dbReference type="ChEBI" id="CHEBI:456216"/>
        <dbReference type="EC" id="2.7.11.1"/>
    </reaction>
</comment>
<evidence type="ECO:0000256" key="9">
    <source>
        <dbReference type="PROSITE-ProRule" id="PRU10141"/>
    </source>
</evidence>
<dbReference type="InterPro" id="IPR017441">
    <property type="entry name" value="Protein_kinase_ATP_BS"/>
</dbReference>
<dbReference type="CDD" id="cd00180">
    <property type="entry name" value="PKc"/>
    <property type="match status" value="1"/>
</dbReference>
<dbReference type="Gene3D" id="1.10.510.10">
    <property type="entry name" value="Transferase(Phosphotransferase) domain 1"/>
    <property type="match status" value="2"/>
</dbReference>
<dbReference type="EMBL" id="OX291501">
    <property type="protein sequence ID" value="CAI1533107.1"/>
    <property type="molecule type" value="Genomic_DNA"/>
</dbReference>
<dbReference type="PANTHER" id="PTHR24343">
    <property type="entry name" value="SERINE/THREONINE KINASE"/>
    <property type="match status" value="1"/>
</dbReference>
<dbReference type="InterPro" id="IPR016241">
    <property type="entry name" value="Nnk1"/>
</dbReference>
<evidence type="ECO:0000256" key="4">
    <source>
        <dbReference type="ARBA" id="ARBA00022741"/>
    </source>
</evidence>
<feature type="compositionally biased region" description="Low complexity" evidence="10">
    <location>
        <begin position="13"/>
        <end position="38"/>
    </location>
</feature>
<keyword evidence="2" id="KW-0723">Serine/threonine-protein kinase</keyword>
<evidence type="ECO:0000313" key="13">
    <source>
        <dbReference type="Proteomes" id="UP001152964"/>
    </source>
</evidence>
<evidence type="ECO:0000256" key="5">
    <source>
        <dbReference type="ARBA" id="ARBA00022777"/>
    </source>
</evidence>
<keyword evidence="13" id="KW-1185">Reference proteome</keyword>
<feature type="compositionally biased region" description="Polar residues" evidence="10">
    <location>
        <begin position="812"/>
        <end position="823"/>
    </location>
</feature>
<feature type="compositionally biased region" description="Low complexity" evidence="10">
    <location>
        <begin position="774"/>
        <end position="805"/>
    </location>
</feature>
<dbReference type="PROSITE" id="PS00107">
    <property type="entry name" value="PROTEIN_KINASE_ATP"/>
    <property type="match status" value="1"/>
</dbReference>
<evidence type="ECO:0000256" key="6">
    <source>
        <dbReference type="ARBA" id="ARBA00022840"/>
    </source>
</evidence>
<feature type="region of interest" description="Disordered" evidence="10">
    <location>
        <begin position="1"/>
        <end position="67"/>
    </location>
</feature>
<dbReference type="PROSITE" id="PS50011">
    <property type="entry name" value="PROTEIN_KINASE_DOM"/>
    <property type="match status" value="1"/>
</dbReference>
<feature type="region of interest" description="Disordered" evidence="10">
    <location>
        <begin position="374"/>
        <end position="409"/>
    </location>
</feature>
<dbReference type="InterPro" id="IPR000719">
    <property type="entry name" value="Prot_kinase_dom"/>
</dbReference>
<protein>
    <recommendedName>
        <fullName evidence="1">non-specific serine/threonine protein kinase</fullName>
        <ecNumber evidence="1">2.7.11.1</ecNumber>
    </recommendedName>
</protein>
<organism evidence="12 13">
    <name type="scientific">Saccharomyces eubayanus</name>
    <name type="common">Yeast</name>
    <dbReference type="NCBI Taxonomy" id="1080349"/>
    <lineage>
        <taxon>Eukaryota</taxon>
        <taxon>Fungi</taxon>
        <taxon>Dikarya</taxon>
        <taxon>Ascomycota</taxon>
        <taxon>Saccharomycotina</taxon>
        <taxon>Saccharomycetes</taxon>
        <taxon>Saccharomycetales</taxon>
        <taxon>Saccharomycetaceae</taxon>
        <taxon>Saccharomyces</taxon>
    </lineage>
</organism>
<evidence type="ECO:0000256" key="1">
    <source>
        <dbReference type="ARBA" id="ARBA00012513"/>
    </source>
</evidence>
<feature type="compositionally biased region" description="Polar residues" evidence="10">
    <location>
        <begin position="1"/>
        <end position="12"/>
    </location>
</feature>
<dbReference type="EC" id="2.7.11.1" evidence="1"/>
<dbReference type="PIRSF" id="PIRSF000610">
    <property type="entry name" value="Ser/Thr_PK_YKL171w_prd"/>
    <property type="match status" value="1"/>
</dbReference>
<evidence type="ECO:0000256" key="8">
    <source>
        <dbReference type="ARBA" id="ARBA00048679"/>
    </source>
</evidence>
<evidence type="ECO:0000256" key="3">
    <source>
        <dbReference type="ARBA" id="ARBA00022679"/>
    </source>
</evidence>
<evidence type="ECO:0000259" key="11">
    <source>
        <dbReference type="PROSITE" id="PS50011"/>
    </source>
</evidence>